<dbReference type="RefSeq" id="WP_381518503.1">
    <property type="nucleotide sequence ID" value="NZ_JBHULN010000001.1"/>
</dbReference>
<protein>
    <recommendedName>
        <fullName evidence="4">DUF4131 domain-containing protein</fullName>
    </recommendedName>
</protein>
<dbReference type="InterPro" id="IPR038468">
    <property type="entry name" value="MmpS_C"/>
</dbReference>
<dbReference type="Gene3D" id="2.60.40.2880">
    <property type="entry name" value="MmpS1-5, C-terminal soluble domain"/>
    <property type="match status" value="1"/>
</dbReference>
<dbReference type="Proteomes" id="UP001597469">
    <property type="component" value="Unassembled WGS sequence"/>
</dbReference>
<keyword evidence="1" id="KW-0812">Transmembrane</keyword>
<feature type="transmembrane region" description="Helical" evidence="1">
    <location>
        <begin position="12"/>
        <end position="41"/>
    </location>
</feature>
<evidence type="ECO:0000313" key="3">
    <source>
        <dbReference type="Proteomes" id="UP001597469"/>
    </source>
</evidence>
<dbReference type="EMBL" id="JBHULN010000001">
    <property type="protein sequence ID" value="MFD2569455.1"/>
    <property type="molecule type" value="Genomic_DNA"/>
</dbReference>
<accession>A0ABW5LXS1</accession>
<feature type="transmembrane region" description="Helical" evidence="1">
    <location>
        <begin position="53"/>
        <end position="70"/>
    </location>
</feature>
<keyword evidence="3" id="KW-1185">Reference proteome</keyword>
<gene>
    <name evidence="2" type="ORF">ACFSUS_02345</name>
</gene>
<keyword evidence="1" id="KW-0472">Membrane</keyword>
<organism evidence="2 3">
    <name type="scientific">Spirosoma soli</name>
    <dbReference type="NCBI Taxonomy" id="1770529"/>
    <lineage>
        <taxon>Bacteria</taxon>
        <taxon>Pseudomonadati</taxon>
        <taxon>Bacteroidota</taxon>
        <taxon>Cytophagia</taxon>
        <taxon>Cytophagales</taxon>
        <taxon>Cytophagaceae</taxon>
        <taxon>Spirosoma</taxon>
    </lineage>
</organism>
<evidence type="ECO:0000256" key="1">
    <source>
        <dbReference type="SAM" id="Phobius"/>
    </source>
</evidence>
<evidence type="ECO:0008006" key="4">
    <source>
        <dbReference type="Google" id="ProtNLM"/>
    </source>
</evidence>
<name>A0ABW5LXS1_9BACT</name>
<proteinExistence type="predicted"/>
<evidence type="ECO:0000313" key="2">
    <source>
        <dbReference type="EMBL" id="MFD2569455.1"/>
    </source>
</evidence>
<sequence length="172" mass="18870">MKQKLPKRSNTFGIIATILGLTAFMVPRPLLLACLVTLTPLIALSFLRDRTKLLSFMATSLALGLLYLAIQEKDKGVSMYEVKYEVNGKNCLIEYTDATGGTIQEMNESGIWIKKMQMKGDVFIHLSARSKDSTSKVLAVIFVNDKPIEVESASGAYATASVSCQPQDVTDK</sequence>
<keyword evidence="1" id="KW-1133">Transmembrane helix</keyword>
<reference evidence="3" key="1">
    <citation type="journal article" date="2019" name="Int. J. Syst. Evol. Microbiol.">
        <title>The Global Catalogue of Microorganisms (GCM) 10K type strain sequencing project: providing services to taxonomists for standard genome sequencing and annotation.</title>
        <authorList>
            <consortium name="The Broad Institute Genomics Platform"/>
            <consortium name="The Broad Institute Genome Sequencing Center for Infectious Disease"/>
            <person name="Wu L."/>
            <person name="Ma J."/>
        </authorList>
    </citation>
    <scope>NUCLEOTIDE SEQUENCE [LARGE SCALE GENOMIC DNA]</scope>
    <source>
        <strain evidence="3">KCTC 42805</strain>
    </source>
</reference>
<comment type="caution">
    <text evidence="2">The sequence shown here is derived from an EMBL/GenBank/DDBJ whole genome shotgun (WGS) entry which is preliminary data.</text>
</comment>